<dbReference type="GO" id="GO:0051781">
    <property type="term" value="P:positive regulation of cell division"/>
    <property type="evidence" value="ECO:0007669"/>
    <property type="project" value="UniProtKB-KW"/>
</dbReference>
<dbReference type="Ensembl" id="ENSPNAT00000001329.2">
    <property type="protein sequence ID" value="ENSPNAP00000007741.2"/>
    <property type="gene ID" value="ENSPNAG00000013472.2"/>
</dbReference>
<protein>
    <recommendedName>
        <fullName evidence="12">Interleukin-1</fullName>
    </recommendedName>
</protein>
<keyword evidence="14" id="KW-1185">Reference proteome</keyword>
<dbReference type="GO" id="GO:0019221">
    <property type="term" value="P:cytokine-mediated signaling pathway"/>
    <property type="evidence" value="ECO:0007669"/>
    <property type="project" value="TreeGrafter"/>
</dbReference>
<dbReference type="GO" id="GO:0071222">
    <property type="term" value="P:cellular response to lipopolysaccharide"/>
    <property type="evidence" value="ECO:0007669"/>
    <property type="project" value="TreeGrafter"/>
</dbReference>
<evidence type="ECO:0000313" key="13">
    <source>
        <dbReference type="Ensembl" id="ENSPNAP00000007741.2"/>
    </source>
</evidence>
<dbReference type="GO" id="GO:0006955">
    <property type="term" value="P:immune response"/>
    <property type="evidence" value="ECO:0007669"/>
    <property type="project" value="InterPro"/>
</dbReference>
<dbReference type="GO" id="GO:0001660">
    <property type="term" value="P:fever generation"/>
    <property type="evidence" value="ECO:0007669"/>
    <property type="project" value="UniProtKB-KW"/>
</dbReference>
<evidence type="ECO:0000256" key="4">
    <source>
        <dbReference type="ARBA" id="ARBA00010448"/>
    </source>
</evidence>
<evidence type="ECO:0000256" key="3">
    <source>
        <dbReference type="ARBA" id="ARBA00004550"/>
    </source>
</evidence>
<dbReference type="SUPFAM" id="SSF50353">
    <property type="entry name" value="Cytokine"/>
    <property type="match status" value="1"/>
</dbReference>
<evidence type="ECO:0000256" key="11">
    <source>
        <dbReference type="ARBA" id="ARBA00023246"/>
    </source>
</evidence>
<evidence type="ECO:0000313" key="14">
    <source>
        <dbReference type="Proteomes" id="UP001501920"/>
    </source>
</evidence>
<dbReference type="PANTHER" id="PTHR10078:SF30">
    <property type="entry name" value="INTERLEUKIN-1 BETA"/>
    <property type="match status" value="1"/>
</dbReference>
<name>A0A3B4CA08_PYGNA</name>
<keyword evidence="5" id="KW-0963">Cytoplasm</keyword>
<reference evidence="13 14" key="1">
    <citation type="submission" date="2020-10" db="EMBL/GenBank/DDBJ databases">
        <title>Pygocentrus nattereri (red-bellied piranha) genome, fPygNat1, primary haplotype.</title>
        <authorList>
            <person name="Myers G."/>
            <person name="Meyer A."/>
            <person name="Karagic N."/>
            <person name="Pippel M."/>
            <person name="Winkler S."/>
            <person name="Tracey A."/>
            <person name="Wood J."/>
            <person name="Formenti G."/>
            <person name="Howe K."/>
            <person name="Fedrigo O."/>
            <person name="Jarvis E.D."/>
        </authorList>
    </citation>
    <scope>NUCLEOTIDE SEQUENCE [LARGE SCALE GENOMIC DNA]</scope>
</reference>
<dbReference type="PRINTS" id="PR00264">
    <property type="entry name" value="INTERLEUKIN1"/>
</dbReference>
<evidence type="ECO:0000256" key="9">
    <source>
        <dbReference type="ARBA" id="ARBA00023198"/>
    </source>
</evidence>
<sequence length="250" mass="28612">MKCGASNPFYNPSELLQGLLGLYRLWSLVSKRTLSFFLLFTDYTPNKHQHSDYTEDDQELLLVSMNETSVAVTSGRGCDPENPCNSCGCHGCNLSEVVLVADSCNNVTSGKNIHITSFYKFFVALPSSKPLDMTIYYYITNILSDLDRGVPVVLNFTGSSKFLKCTRENDKVVLKFEYCDENQLKKVCKDHEEMWPFVFYMKTLKDSTQHFESAAHRGWFIQTTYPKISLYMENSLEQISGSFYFQQQKG</sequence>
<organism evidence="13 14">
    <name type="scientific">Pygocentrus nattereri</name>
    <name type="common">Red-bellied piranha</name>
    <dbReference type="NCBI Taxonomy" id="42514"/>
    <lineage>
        <taxon>Eukaryota</taxon>
        <taxon>Metazoa</taxon>
        <taxon>Chordata</taxon>
        <taxon>Craniata</taxon>
        <taxon>Vertebrata</taxon>
        <taxon>Euteleostomi</taxon>
        <taxon>Actinopterygii</taxon>
        <taxon>Neopterygii</taxon>
        <taxon>Teleostei</taxon>
        <taxon>Ostariophysi</taxon>
        <taxon>Characiformes</taxon>
        <taxon>Characoidei</taxon>
        <taxon>Pygocentrus</taxon>
    </lineage>
</organism>
<keyword evidence="7 12" id="KW-0964">Secreted</keyword>
<keyword evidence="9" id="KW-0395">Inflammatory response</keyword>
<dbReference type="GeneTree" id="ENSGT01140000282741"/>
<evidence type="ECO:0000256" key="5">
    <source>
        <dbReference type="ARBA" id="ARBA00022490"/>
    </source>
</evidence>
<evidence type="ECO:0000256" key="7">
    <source>
        <dbReference type="ARBA" id="ARBA00022525"/>
    </source>
</evidence>
<evidence type="ECO:0000256" key="1">
    <source>
        <dbReference type="ARBA" id="ARBA00004371"/>
    </source>
</evidence>
<evidence type="ECO:0000256" key="12">
    <source>
        <dbReference type="RuleBase" id="RU003753"/>
    </source>
</evidence>
<dbReference type="Proteomes" id="UP001501920">
    <property type="component" value="Chromosome 25"/>
</dbReference>
<dbReference type="CDD" id="cd00100">
    <property type="entry name" value="beta-trefoil_IL1"/>
    <property type="match status" value="1"/>
</dbReference>
<dbReference type="Pfam" id="PF00340">
    <property type="entry name" value="IL1"/>
    <property type="match status" value="1"/>
</dbReference>
<dbReference type="GO" id="GO:0042119">
    <property type="term" value="P:neutrophil activation"/>
    <property type="evidence" value="ECO:0007669"/>
    <property type="project" value="TreeGrafter"/>
</dbReference>
<comment type="similarity">
    <text evidence="4 12">Belongs to the IL-1 family.</text>
</comment>
<dbReference type="GO" id="GO:0005764">
    <property type="term" value="C:lysosome"/>
    <property type="evidence" value="ECO:0007669"/>
    <property type="project" value="UniProtKB-SubCell"/>
</dbReference>
<dbReference type="InterPro" id="IPR000975">
    <property type="entry name" value="IL-1_fam"/>
</dbReference>
<evidence type="ECO:0000256" key="2">
    <source>
        <dbReference type="ARBA" id="ARBA00004514"/>
    </source>
</evidence>
<dbReference type="PANTHER" id="PTHR10078">
    <property type="entry name" value="INTERLEUKIN-1 FAMILY MEMBER"/>
    <property type="match status" value="1"/>
</dbReference>
<reference evidence="13" key="2">
    <citation type="submission" date="2025-08" db="UniProtKB">
        <authorList>
            <consortium name="Ensembl"/>
        </authorList>
    </citation>
    <scope>IDENTIFICATION</scope>
</reference>
<reference evidence="13" key="3">
    <citation type="submission" date="2025-09" db="UniProtKB">
        <authorList>
            <consortium name="Ensembl"/>
        </authorList>
    </citation>
    <scope>IDENTIFICATION</scope>
</reference>
<keyword evidence="8" id="KW-0666">Pyrogen</keyword>
<dbReference type="GO" id="GO:0005149">
    <property type="term" value="F:interleukin-1 receptor binding"/>
    <property type="evidence" value="ECO:0007669"/>
    <property type="project" value="UniProtKB-UniRule"/>
</dbReference>
<keyword evidence="10" id="KW-0458">Lysosome</keyword>
<dbReference type="STRING" id="42514.ENSPNAP00000007741"/>
<keyword evidence="6" id="KW-0202">Cytokine</keyword>
<dbReference type="GO" id="GO:0005615">
    <property type="term" value="C:extracellular space"/>
    <property type="evidence" value="ECO:0007669"/>
    <property type="project" value="UniProtKB-KW"/>
</dbReference>
<accession>A0A3B4CA08</accession>
<dbReference type="Gene3D" id="2.80.10.50">
    <property type="match status" value="1"/>
</dbReference>
<proteinExistence type="inferred from homology"/>
<dbReference type="AlphaFoldDB" id="A0A3B4CA08"/>
<dbReference type="GO" id="GO:1901222">
    <property type="term" value="P:regulation of non-canonical NF-kappaB signal transduction"/>
    <property type="evidence" value="ECO:0007669"/>
    <property type="project" value="TreeGrafter"/>
</dbReference>
<dbReference type="GO" id="GO:0010628">
    <property type="term" value="P:positive regulation of gene expression"/>
    <property type="evidence" value="ECO:0007669"/>
    <property type="project" value="TreeGrafter"/>
</dbReference>
<dbReference type="GO" id="GO:0048246">
    <property type="term" value="P:macrophage chemotaxis"/>
    <property type="evidence" value="ECO:0007669"/>
    <property type="project" value="TreeGrafter"/>
</dbReference>
<keyword evidence="11" id="KW-0497">Mitogen</keyword>
<evidence type="ECO:0000256" key="8">
    <source>
        <dbReference type="ARBA" id="ARBA00022620"/>
    </source>
</evidence>
<dbReference type="SMART" id="SM00125">
    <property type="entry name" value="IL1"/>
    <property type="match status" value="1"/>
</dbReference>
<dbReference type="InterPro" id="IPR008996">
    <property type="entry name" value="IL1/FGF"/>
</dbReference>
<dbReference type="GO" id="GO:0005125">
    <property type="term" value="F:cytokine activity"/>
    <property type="evidence" value="ECO:0007669"/>
    <property type="project" value="UniProtKB-UniRule"/>
</dbReference>
<evidence type="ECO:0000256" key="10">
    <source>
        <dbReference type="ARBA" id="ARBA00023228"/>
    </source>
</evidence>
<evidence type="ECO:0000256" key="6">
    <source>
        <dbReference type="ARBA" id="ARBA00022514"/>
    </source>
</evidence>
<comment type="subcellular location">
    <subcellularLocation>
        <location evidence="2">Cytoplasm</location>
        <location evidence="2">Cytosol</location>
    </subcellularLocation>
    <subcellularLocation>
        <location evidence="1">Lysosome</location>
    </subcellularLocation>
    <subcellularLocation>
        <location evidence="3">Secreted</location>
        <location evidence="3">Extracellular exosome</location>
    </subcellularLocation>
</comment>
<dbReference type="GO" id="GO:0005829">
    <property type="term" value="C:cytosol"/>
    <property type="evidence" value="ECO:0007669"/>
    <property type="project" value="UniProtKB-SubCell"/>
</dbReference>